<dbReference type="EMBL" id="AP025739">
    <property type="protein sequence ID" value="BDI31562.1"/>
    <property type="molecule type" value="Genomic_DNA"/>
</dbReference>
<dbReference type="Proteomes" id="UP000287394">
    <property type="component" value="Chromosome"/>
</dbReference>
<accession>A0A402D712</accession>
<sequence length="101" mass="11659">MFRSHINPTTNQYESGDYEFYTIVDQDSRPILVRGGVPDALLRIIDAYERAAEADDLEPLELVYPDEVDEIGPIYCRIHRTLVRDDIQQLAFEVEGMGRIE</sequence>
<dbReference type="AlphaFoldDB" id="A0A402D712"/>
<dbReference type="KEGG" id="ccot:CCAX7_36130"/>
<organism evidence="1 2">
    <name type="scientific">Capsulimonas corticalis</name>
    <dbReference type="NCBI Taxonomy" id="2219043"/>
    <lineage>
        <taxon>Bacteria</taxon>
        <taxon>Bacillati</taxon>
        <taxon>Armatimonadota</taxon>
        <taxon>Armatimonadia</taxon>
        <taxon>Capsulimonadales</taxon>
        <taxon>Capsulimonadaceae</taxon>
        <taxon>Capsulimonas</taxon>
    </lineage>
</organism>
<name>A0A402D712_9BACT</name>
<evidence type="ECO:0000313" key="2">
    <source>
        <dbReference type="Proteomes" id="UP000287394"/>
    </source>
</evidence>
<keyword evidence="2" id="KW-1185">Reference proteome</keyword>
<evidence type="ECO:0000313" key="1">
    <source>
        <dbReference type="EMBL" id="BDI31562.1"/>
    </source>
</evidence>
<reference evidence="1 2" key="1">
    <citation type="journal article" date="2019" name="Int. J. Syst. Evol. Microbiol.">
        <title>Capsulimonas corticalis gen. nov., sp. nov., an aerobic capsulated bacterium, of a novel bacterial order, Capsulimonadales ord. nov., of the class Armatimonadia of the phylum Armatimonadetes.</title>
        <authorList>
            <person name="Li J."/>
            <person name="Kudo C."/>
            <person name="Tonouchi A."/>
        </authorList>
    </citation>
    <scope>NUCLEOTIDE SEQUENCE [LARGE SCALE GENOMIC DNA]</scope>
    <source>
        <strain evidence="1 2">AX-7</strain>
    </source>
</reference>
<protein>
    <submittedName>
        <fullName evidence="1">Uncharacterized protein</fullName>
    </submittedName>
</protein>
<proteinExistence type="predicted"/>
<dbReference type="RefSeq" id="WP_119325211.1">
    <property type="nucleotide sequence ID" value="NZ_AP025739.1"/>
</dbReference>
<gene>
    <name evidence="1" type="ORF">CCAX7_36130</name>
</gene>